<name>A0A370DSW1_9GAMM</name>
<dbReference type="PANTHER" id="PTHR33741">
    <property type="entry name" value="TRANSMEMBRANE PROTEIN DDB_G0269096-RELATED"/>
    <property type="match status" value="1"/>
</dbReference>
<reference evidence="3 4" key="1">
    <citation type="journal article" date="2018" name="ISME J.">
        <title>Endosymbiont genomes yield clues of tubeworm success.</title>
        <authorList>
            <person name="Li Y."/>
            <person name="Liles M.R."/>
            <person name="Halanych K.M."/>
        </authorList>
    </citation>
    <scope>NUCLEOTIDE SEQUENCE [LARGE SCALE GENOMIC DNA]</scope>
    <source>
        <strain evidence="3">A1462</strain>
    </source>
</reference>
<dbReference type="InterPro" id="IPR036052">
    <property type="entry name" value="TrpB-like_PALP_sf"/>
</dbReference>
<sequence length="237" mass="25827">MSLNDFLDVIGFSRHKHNYREALLSTVGGFLGILGLFMTSQWLFDPDVAVLLVPSMGASAVLLFAAPHVPFSQPWNLIGGHALSALVGVACWQWIPDYVIAASASVGLAIGVMYFARCIHPPGGATALAAVIGSEKLHQLGFAYEYEPVLLNAVTLLVLAIVFNGLFTWRRYPAHLHLKKTAAESGVQGYAPINHEDFVYALSHIDTFVDVTEEDLLEIYKLATKRHVQSSPAPVEK</sequence>
<evidence type="ECO:0000313" key="3">
    <source>
        <dbReference type="EMBL" id="RDH87641.1"/>
    </source>
</evidence>
<keyword evidence="1" id="KW-1133">Transmembrane helix</keyword>
<proteinExistence type="predicted"/>
<evidence type="ECO:0000256" key="1">
    <source>
        <dbReference type="SAM" id="Phobius"/>
    </source>
</evidence>
<keyword evidence="4" id="KW-1185">Reference proteome</keyword>
<comment type="caution">
    <text evidence="3">The sequence shown here is derived from an EMBL/GenBank/DDBJ whole genome shotgun (WGS) entry which is preliminary data.</text>
</comment>
<dbReference type="EMBL" id="QFXE01000005">
    <property type="protein sequence ID" value="RDH87641.1"/>
    <property type="molecule type" value="Genomic_DNA"/>
</dbReference>
<dbReference type="Pfam" id="PF04982">
    <property type="entry name" value="TM_HPP"/>
    <property type="match status" value="1"/>
</dbReference>
<feature type="transmembrane region" description="Helical" evidence="1">
    <location>
        <begin position="48"/>
        <end position="65"/>
    </location>
</feature>
<keyword evidence="1" id="KW-0472">Membrane</keyword>
<feature type="transmembrane region" description="Helical" evidence="1">
    <location>
        <begin position="22"/>
        <end position="42"/>
    </location>
</feature>
<accession>A0A370DSW1</accession>
<feature type="transmembrane region" description="Helical" evidence="1">
    <location>
        <begin position="149"/>
        <end position="169"/>
    </location>
</feature>
<dbReference type="SUPFAM" id="SSF53686">
    <property type="entry name" value="Tryptophan synthase beta subunit-like PLP-dependent enzymes"/>
    <property type="match status" value="1"/>
</dbReference>
<gene>
    <name evidence="3" type="ORF">DIZ78_03500</name>
</gene>
<keyword evidence="1" id="KW-0812">Transmembrane</keyword>
<evidence type="ECO:0000259" key="2">
    <source>
        <dbReference type="Pfam" id="PF04982"/>
    </source>
</evidence>
<dbReference type="AlphaFoldDB" id="A0A370DSW1"/>
<dbReference type="Proteomes" id="UP000254771">
    <property type="component" value="Unassembled WGS sequence"/>
</dbReference>
<dbReference type="InterPro" id="IPR058581">
    <property type="entry name" value="TM_HPP"/>
</dbReference>
<protein>
    <recommendedName>
        <fullName evidence="2">HPP transmembrane region domain-containing protein</fullName>
    </recommendedName>
</protein>
<organism evidence="3 4">
    <name type="scientific">endosymbiont of Escarpia spicata</name>
    <dbReference type="NCBI Taxonomy" id="2200908"/>
    <lineage>
        <taxon>Bacteria</taxon>
        <taxon>Pseudomonadati</taxon>
        <taxon>Pseudomonadota</taxon>
        <taxon>Gammaproteobacteria</taxon>
        <taxon>sulfur-oxidizing symbionts</taxon>
    </lineage>
</organism>
<feature type="domain" description="HPP transmembrane region" evidence="2">
    <location>
        <begin position="15"/>
        <end position="173"/>
    </location>
</feature>
<dbReference type="PANTHER" id="PTHR33741:SF5">
    <property type="entry name" value="TRANSMEMBRANE PROTEIN DDB_G0269096-RELATED"/>
    <property type="match status" value="1"/>
</dbReference>
<dbReference type="Gene3D" id="3.40.50.1100">
    <property type="match status" value="1"/>
</dbReference>
<dbReference type="InterPro" id="IPR007065">
    <property type="entry name" value="HPP"/>
</dbReference>
<feature type="transmembrane region" description="Helical" evidence="1">
    <location>
        <begin position="77"/>
        <end position="95"/>
    </location>
</feature>
<evidence type="ECO:0000313" key="4">
    <source>
        <dbReference type="Proteomes" id="UP000254771"/>
    </source>
</evidence>